<gene>
    <name evidence="2" type="ORF">GCM10023313_06930</name>
</gene>
<dbReference type="Proteomes" id="UP001501436">
    <property type="component" value="Unassembled WGS sequence"/>
</dbReference>
<dbReference type="Gene3D" id="2.60.40.1930">
    <property type="match status" value="1"/>
</dbReference>
<evidence type="ECO:0000313" key="3">
    <source>
        <dbReference type="Proteomes" id="UP001501436"/>
    </source>
</evidence>
<proteinExistence type="predicted"/>
<accession>A0ABP9FM49</accession>
<name>A0ABP9FM49_9SPHI</name>
<keyword evidence="1" id="KW-0732">Signal</keyword>
<reference evidence="3" key="1">
    <citation type="journal article" date="2019" name="Int. J. Syst. Evol. Microbiol.">
        <title>The Global Catalogue of Microorganisms (GCM) 10K type strain sequencing project: providing services to taxonomists for standard genome sequencing and annotation.</title>
        <authorList>
            <consortium name="The Broad Institute Genomics Platform"/>
            <consortium name="The Broad Institute Genome Sequencing Center for Infectious Disease"/>
            <person name="Wu L."/>
            <person name="Ma J."/>
        </authorList>
    </citation>
    <scope>NUCLEOTIDE SEQUENCE [LARGE SCALE GENOMIC DNA]</scope>
    <source>
        <strain evidence="3">JCM 18283</strain>
    </source>
</reference>
<keyword evidence="2" id="KW-0675">Receptor</keyword>
<sequence>MLYIKRFIFCAALITFFTNAFCQTDTGGVKKIIKDAEAYQNKYPAEKLYLHFDKPYYAAGDTIWFKAYLVMASNGAPSVKSSKLYVSLLNGARAEVVKIAVPVSSGLAQGYLVLDDSNIPDGSYTVRAYTNWMGNFNKDHFFHKQFYIGRPAADSWLISSSHTLKKVANGTEIRLSVQIKDLQQRPEGYKDVELRVLDGNKPLFKSISVTPDNGIINTAFTIPQSSDTGSFSISLVNLKNKQQNITFPFYSGMAQNIDVQFMPEGGSLIAGLYNRVAFKAIGEEGLGVNIRGSVFNSKNEEVSVFTSLHNGMGMFAISPQAGEIYTAKIWLNDSTQINRKLPPVKTSGLSLRVDNISKADSVVVQITGTPDMAGKPFSLIAQSRDVMYFGLPLTLNNGMYNRSVSKKLFPTGVVQVGLFNAQNQPLNERRFFVDHNDTLQVSMDKTPGYLPQDSIGVNLNVTDREGKPLAGAFSASVTDDAQVKQKEYAENIMSRMLLTADLKGNIEQPGWYFKDDSVTTRRALDVLLLTQGWTNYTVQDMLKADIEPKYIAEANNSIAGKVINFFKKPMKNAKVTIMSTLSGDLFVEDTQTDDNGLFAFTDLPAADTVAYTLKIHNAKGKVPNGSIQVFEPLAMWPMAAQKQRPAPWFYKSDPTLLNYLQANKQHVADNRKLNAGNVKGALLDEVNIKGKKAAKRIGMVWATPVKQIDEKELIEARRTTLKDLLYSKLKRFRISSTYSQTIFTKIGLQRQENYVYESTLIGDVVVDGMSFRRLLGDAIPGDPTGSGFSSAAPDEFFTNINSFFTRLSAEDVKDIQMMRSDVSYILSISTRGGAGPTLSGSSFGSYVYRPMPLQPRKDFYRPRYLVRNTSVSDLRSTIHWEPNIITDDKGKASFSFFAAAKPGTYTLVIEGTSLDGRYGRKIEKIIINGQQKSK</sequence>
<dbReference type="EMBL" id="BAABJI010000001">
    <property type="protein sequence ID" value="GAA4906813.1"/>
    <property type="molecule type" value="Genomic_DNA"/>
</dbReference>
<dbReference type="RefSeq" id="WP_345329513.1">
    <property type="nucleotide sequence ID" value="NZ_BAABJI010000001.1"/>
</dbReference>
<feature type="chain" id="PRO_5045120634" evidence="1">
    <location>
        <begin position="21"/>
        <end position="934"/>
    </location>
</feature>
<protein>
    <submittedName>
        <fullName evidence="2">TonB-dependent receptor plug domain-containing protein</fullName>
    </submittedName>
</protein>
<evidence type="ECO:0000313" key="2">
    <source>
        <dbReference type="EMBL" id="GAA4906813.1"/>
    </source>
</evidence>
<evidence type="ECO:0000256" key="1">
    <source>
        <dbReference type="SAM" id="SignalP"/>
    </source>
</evidence>
<dbReference type="SUPFAM" id="SSF49478">
    <property type="entry name" value="Cna protein B-type domain"/>
    <property type="match status" value="1"/>
</dbReference>
<comment type="caution">
    <text evidence="2">The sequence shown here is derived from an EMBL/GenBank/DDBJ whole genome shotgun (WGS) entry which is preliminary data.</text>
</comment>
<feature type="signal peptide" evidence="1">
    <location>
        <begin position="1"/>
        <end position="20"/>
    </location>
</feature>
<keyword evidence="3" id="KW-1185">Reference proteome</keyword>
<organism evidence="2 3">
    <name type="scientific">Mucilaginibacter defluvii</name>
    <dbReference type="NCBI Taxonomy" id="1196019"/>
    <lineage>
        <taxon>Bacteria</taxon>
        <taxon>Pseudomonadati</taxon>
        <taxon>Bacteroidota</taxon>
        <taxon>Sphingobacteriia</taxon>
        <taxon>Sphingobacteriales</taxon>
        <taxon>Sphingobacteriaceae</taxon>
        <taxon>Mucilaginibacter</taxon>
    </lineage>
</organism>